<evidence type="ECO:0000256" key="3">
    <source>
        <dbReference type="ARBA" id="ARBA00022989"/>
    </source>
</evidence>
<feature type="transmembrane region" description="Helical" evidence="5">
    <location>
        <begin position="270"/>
        <end position="293"/>
    </location>
</feature>
<sequence length="459" mass="52898">MLKQDIYSIWFLILLYLLQGVIIGITISIPLILQSKGATWSQQAIFSFAYWPFSLKLLWAPIIDYGRRKSWLLPIQLLIGTTLIILSFYISQLLIDRQHILLTVIFLYLYFLTASQDICVDGWSLKMLTKENVGWSSTCQIVGQTIGLFIGNVVFLTLESEDLSNNYIRKLFSIEMKDYGFVSYSTFIFIWGIIFIVITLSIVLFKDEIINQEEKRLTIFETYVVTIKLLDKSWFRQLAFISLTYLWGFGATYSMTNIKLIQNGLEKETFALLTAPLIIIKILVPFSVSHLTSGTQPLNVLINSYIPRMVTSILVAIIVYITPLFHNSSSKFYYYLAVIFVLGLNEIFVSSMRVSKLAFYARISDSTIGGTYLTFLHTISNLGLHLTETLILFSASYLTLKPCPSCQTIDAYYIEVTFCLFIGILWLIWKYRTLLDLQNLPLSKWYIETKDNIQDRSFN</sequence>
<name>A0A814FU91_9BILA</name>
<dbReference type="InterPro" id="IPR036259">
    <property type="entry name" value="MFS_trans_sf"/>
</dbReference>
<evidence type="ECO:0000313" key="7">
    <source>
        <dbReference type="EMBL" id="CAF3759759.1"/>
    </source>
</evidence>
<dbReference type="InterPro" id="IPR004752">
    <property type="entry name" value="AmpG_permease/AT-1"/>
</dbReference>
<gene>
    <name evidence="6" type="ORF">GPM918_LOCUS13083</name>
    <name evidence="7" type="ORF">SRO942_LOCUS13083</name>
</gene>
<accession>A0A814FU91</accession>
<dbReference type="GO" id="GO:0008521">
    <property type="term" value="F:acetyl-CoA transmembrane transporter activity"/>
    <property type="evidence" value="ECO:0007669"/>
    <property type="project" value="InterPro"/>
</dbReference>
<feature type="transmembrane region" description="Helical" evidence="5">
    <location>
        <begin position="332"/>
        <end position="352"/>
    </location>
</feature>
<dbReference type="GO" id="GO:0016020">
    <property type="term" value="C:membrane"/>
    <property type="evidence" value="ECO:0007669"/>
    <property type="project" value="UniProtKB-SubCell"/>
</dbReference>
<feature type="transmembrane region" description="Helical" evidence="5">
    <location>
        <begin position="6"/>
        <end position="33"/>
    </location>
</feature>
<dbReference type="AlphaFoldDB" id="A0A814FU91"/>
<keyword evidence="3 5" id="KW-1133">Transmembrane helix</keyword>
<feature type="transmembrane region" description="Helical" evidence="5">
    <location>
        <begin position="99"/>
        <end position="115"/>
    </location>
</feature>
<dbReference type="InterPro" id="IPR024371">
    <property type="entry name" value="AcetylCoA_trans_1-like"/>
</dbReference>
<evidence type="ECO:0000256" key="5">
    <source>
        <dbReference type="SAM" id="Phobius"/>
    </source>
</evidence>
<dbReference type="EMBL" id="CAJNOQ010002949">
    <property type="protein sequence ID" value="CAF0987598.1"/>
    <property type="molecule type" value="Genomic_DNA"/>
</dbReference>
<dbReference type="GO" id="GO:0035348">
    <property type="term" value="P:acetyl-CoA transmembrane transport"/>
    <property type="evidence" value="ECO:0007669"/>
    <property type="project" value="InterPro"/>
</dbReference>
<keyword evidence="2 5" id="KW-0812">Transmembrane</keyword>
<dbReference type="Proteomes" id="UP000663829">
    <property type="component" value="Unassembled WGS sequence"/>
</dbReference>
<evidence type="ECO:0000256" key="4">
    <source>
        <dbReference type="ARBA" id="ARBA00023136"/>
    </source>
</evidence>
<comment type="subcellular location">
    <subcellularLocation>
        <location evidence="1">Membrane</location>
        <topology evidence="1">Multi-pass membrane protein</topology>
    </subcellularLocation>
</comment>
<proteinExistence type="predicted"/>
<dbReference type="PANTHER" id="PTHR12778:SF9">
    <property type="entry name" value="ACETYL-COENZYME A TRANSPORTER 1"/>
    <property type="match status" value="1"/>
</dbReference>
<comment type="caution">
    <text evidence="6">The sequence shown here is derived from an EMBL/GenBank/DDBJ whole genome shotgun (WGS) entry which is preliminary data.</text>
</comment>
<feature type="transmembrane region" description="Helical" evidence="5">
    <location>
        <begin position="179"/>
        <end position="205"/>
    </location>
</feature>
<feature type="transmembrane region" description="Helical" evidence="5">
    <location>
        <begin position="238"/>
        <end position="258"/>
    </location>
</feature>
<dbReference type="Pfam" id="PF13000">
    <property type="entry name" value="Acatn"/>
    <property type="match status" value="2"/>
</dbReference>
<feature type="transmembrane region" description="Helical" evidence="5">
    <location>
        <begin position="412"/>
        <end position="429"/>
    </location>
</feature>
<organism evidence="6 8">
    <name type="scientific">Didymodactylos carnosus</name>
    <dbReference type="NCBI Taxonomy" id="1234261"/>
    <lineage>
        <taxon>Eukaryota</taxon>
        <taxon>Metazoa</taxon>
        <taxon>Spiralia</taxon>
        <taxon>Gnathifera</taxon>
        <taxon>Rotifera</taxon>
        <taxon>Eurotatoria</taxon>
        <taxon>Bdelloidea</taxon>
        <taxon>Philodinida</taxon>
        <taxon>Philodinidae</taxon>
        <taxon>Didymodactylos</taxon>
    </lineage>
</organism>
<evidence type="ECO:0000256" key="2">
    <source>
        <dbReference type="ARBA" id="ARBA00022692"/>
    </source>
</evidence>
<feature type="transmembrane region" description="Helical" evidence="5">
    <location>
        <begin position="45"/>
        <end position="65"/>
    </location>
</feature>
<dbReference type="OrthoDB" id="6415790at2759"/>
<feature type="transmembrane region" description="Helical" evidence="5">
    <location>
        <begin position="71"/>
        <end position="90"/>
    </location>
</feature>
<protein>
    <recommendedName>
        <fullName evidence="9">Acetyl-coenzyme A transporter 1</fullName>
    </recommendedName>
</protein>
<dbReference type="Proteomes" id="UP000681722">
    <property type="component" value="Unassembled WGS sequence"/>
</dbReference>
<keyword evidence="8" id="KW-1185">Reference proteome</keyword>
<evidence type="ECO:0008006" key="9">
    <source>
        <dbReference type="Google" id="ProtNLM"/>
    </source>
</evidence>
<feature type="transmembrane region" description="Helical" evidence="5">
    <location>
        <begin position="135"/>
        <end position="158"/>
    </location>
</feature>
<dbReference type="PANTHER" id="PTHR12778">
    <property type="entry name" value="SOLUTE CARRIER FAMILY 33 ACETYL-COA TRANSPORTER -RELATED"/>
    <property type="match status" value="1"/>
</dbReference>
<feature type="transmembrane region" description="Helical" evidence="5">
    <location>
        <begin position="372"/>
        <end position="400"/>
    </location>
</feature>
<keyword evidence="4 5" id="KW-0472">Membrane</keyword>
<evidence type="ECO:0000256" key="1">
    <source>
        <dbReference type="ARBA" id="ARBA00004141"/>
    </source>
</evidence>
<evidence type="ECO:0000313" key="8">
    <source>
        <dbReference type="Proteomes" id="UP000663829"/>
    </source>
</evidence>
<evidence type="ECO:0000313" key="6">
    <source>
        <dbReference type="EMBL" id="CAF0987598.1"/>
    </source>
</evidence>
<reference evidence="6" key="1">
    <citation type="submission" date="2021-02" db="EMBL/GenBank/DDBJ databases">
        <authorList>
            <person name="Nowell W R."/>
        </authorList>
    </citation>
    <scope>NUCLEOTIDE SEQUENCE</scope>
</reference>
<dbReference type="SUPFAM" id="SSF103473">
    <property type="entry name" value="MFS general substrate transporter"/>
    <property type="match status" value="1"/>
</dbReference>
<dbReference type="EMBL" id="CAJOBC010002949">
    <property type="protein sequence ID" value="CAF3759759.1"/>
    <property type="molecule type" value="Genomic_DNA"/>
</dbReference>
<feature type="transmembrane region" description="Helical" evidence="5">
    <location>
        <begin position="305"/>
        <end position="325"/>
    </location>
</feature>